<proteinExistence type="predicted"/>
<dbReference type="EMBL" id="FUWJ01000009">
    <property type="protein sequence ID" value="SKA30103.1"/>
    <property type="molecule type" value="Genomic_DNA"/>
</dbReference>
<dbReference type="InterPro" id="IPR029063">
    <property type="entry name" value="SAM-dependent_MTases_sf"/>
</dbReference>
<accession>A0A1T4SPK6</accession>
<dbReference type="STRING" id="225324.SAMN02745126_04884"/>
<dbReference type="AlphaFoldDB" id="A0A1T4SPK6"/>
<protein>
    <submittedName>
        <fullName evidence="2">Methyltransferase, FkbM family</fullName>
    </submittedName>
</protein>
<dbReference type="InterPro" id="IPR052514">
    <property type="entry name" value="SAM-dependent_MTase"/>
</dbReference>
<dbReference type="Gene3D" id="3.40.50.150">
    <property type="entry name" value="Vaccinia Virus protein VP39"/>
    <property type="match status" value="1"/>
</dbReference>
<dbReference type="PANTHER" id="PTHR34203:SF15">
    <property type="entry name" value="SLL1173 PROTEIN"/>
    <property type="match status" value="1"/>
</dbReference>
<evidence type="ECO:0000259" key="1">
    <source>
        <dbReference type="Pfam" id="PF05050"/>
    </source>
</evidence>
<dbReference type="Proteomes" id="UP000190092">
    <property type="component" value="Unassembled WGS sequence"/>
</dbReference>
<dbReference type="Pfam" id="PF05050">
    <property type="entry name" value="Methyltransf_21"/>
    <property type="match status" value="1"/>
</dbReference>
<evidence type="ECO:0000313" key="2">
    <source>
        <dbReference type="EMBL" id="SKA30103.1"/>
    </source>
</evidence>
<reference evidence="3" key="1">
    <citation type="submission" date="2017-02" db="EMBL/GenBank/DDBJ databases">
        <authorList>
            <person name="Varghese N."/>
            <person name="Submissions S."/>
        </authorList>
    </citation>
    <scope>NUCLEOTIDE SEQUENCE [LARGE SCALE GENOMIC DNA]</scope>
    <source>
        <strain evidence="3">ATCC 27094</strain>
    </source>
</reference>
<feature type="domain" description="Methyltransferase FkbM" evidence="1">
    <location>
        <begin position="33"/>
        <end position="188"/>
    </location>
</feature>
<sequence length="262" mass="29649">MVALCEGVYFSQFGEIELRLVKHLCRPDQDSIDVGANIGTYLHAMKRHSRQVHAFEPIPWLAQLLSKKFGRRIIVENVALSSSAGTAVLHIPEIDGTLVTGLSTLSDRFTEQTAHRDIVVETKPLDAVYRGTVGFIKIDVEGAEHNVLQGARRTIERCRPRVLVEAEERHAPGSIRLVESFFRQLGYRGYFVLRRRLQPIERFDPASMQRSEDIADYRLGMPRSRFERYINNFLFLPGEVTSSTLARLEAALAKPGAIQFEA</sequence>
<dbReference type="InterPro" id="IPR006342">
    <property type="entry name" value="FkbM_mtfrase"/>
</dbReference>
<gene>
    <name evidence="2" type="ORF">SAMN02745126_04884</name>
</gene>
<dbReference type="PANTHER" id="PTHR34203">
    <property type="entry name" value="METHYLTRANSFERASE, FKBM FAMILY PROTEIN"/>
    <property type="match status" value="1"/>
</dbReference>
<dbReference type="GO" id="GO:0032259">
    <property type="term" value="P:methylation"/>
    <property type="evidence" value="ECO:0007669"/>
    <property type="project" value="UniProtKB-KW"/>
</dbReference>
<dbReference type="NCBIfam" id="TIGR01444">
    <property type="entry name" value="fkbM_fam"/>
    <property type="match status" value="1"/>
</dbReference>
<organism evidence="2 3">
    <name type="scientific">Enhydrobacter aerosaccus</name>
    <dbReference type="NCBI Taxonomy" id="225324"/>
    <lineage>
        <taxon>Bacteria</taxon>
        <taxon>Pseudomonadati</taxon>
        <taxon>Pseudomonadota</taxon>
        <taxon>Alphaproteobacteria</taxon>
        <taxon>Hyphomicrobiales</taxon>
        <taxon>Enhydrobacter</taxon>
    </lineage>
</organism>
<dbReference type="GO" id="GO:0008168">
    <property type="term" value="F:methyltransferase activity"/>
    <property type="evidence" value="ECO:0007669"/>
    <property type="project" value="UniProtKB-KW"/>
</dbReference>
<evidence type="ECO:0000313" key="3">
    <source>
        <dbReference type="Proteomes" id="UP000190092"/>
    </source>
</evidence>
<keyword evidence="2" id="KW-0808">Transferase</keyword>
<name>A0A1T4SPK6_9HYPH</name>
<keyword evidence="3" id="KW-1185">Reference proteome</keyword>
<dbReference type="SUPFAM" id="SSF53335">
    <property type="entry name" value="S-adenosyl-L-methionine-dependent methyltransferases"/>
    <property type="match status" value="1"/>
</dbReference>
<keyword evidence="2" id="KW-0489">Methyltransferase</keyword>